<dbReference type="InterPro" id="IPR041854">
    <property type="entry name" value="BFD-like_2Fe2S-bd_dom_sf"/>
</dbReference>
<feature type="domain" description="BFD-like [2Fe-2S]-binding" evidence="1">
    <location>
        <begin position="6"/>
        <end position="49"/>
    </location>
</feature>
<proteinExistence type="predicted"/>
<comment type="caution">
    <text evidence="2">The sequence shown here is derived from an EMBL/GenBank/DDBJ whole genome shotgun (WGS) entry which is preliminary data.</text>
</comment>
<evidence type="ECO:0000259" key="1">
    <source>
        <dbReference type="Pfam" id="PF04324"/>
    </source>
</evidence>
<dbReference type="Pfam" id="PF04324">
    <property type="entry name" value="Fer2_BFD"/>
    <property type="match status" value="1"/>
</dbReference>
<dbReference type="Gene3D" id="1.10.10.1100">
    <property type="entry name" value="BFD-like [2Fe-2S]-binding domain"/>
    <property type="match status" value="1"/>
</dbReference>
<gene>
    <name evidence="2" type="ORF">H0921_06900</name>
</gene>
<dbReference type="EMBL" id="JACEFB010000003">
    <property type="protein sequence ID" value="MBA2225891.1"/>
    <property type="molecule type" value="Genomic_DNA"/>
</dbReference>
<evidence type="ECO:0000313" key="2">
    <source>
        <dbReference type="EMBL" id="MBA2225891.1"/>
    </source>
</evidence>
<reference evidence="2 3" key="1">
    <citation type="submission" date="2020-07" db="EMBL/GenBank/DDBJ databases">
        <title>Thermogemmata thermophila gen. nov., sp. nov., a novel moderate thermophilic planctomycete from a Kamchatka hot spring.</title>
        <authorList>
            <person name="Elcheninov A.G."/>
            <person name="Podosokorskaya O.A."/>
            <person name="Kovaleva O.L."/>
            <person name="Novikov A."/>
            <person name="Bonch-Osmolovskaya E.A."/>
            <person name="Toshchakov S.V."/>
            <person name="Kublanov I.V."/>
        </authorList>
    </citation>
    <scope>NUCLEOTIDE SEQUENCE [LARGE SCALE GENOMIC DNA]</scope>
    <source>
        <strain evidence="2 3">2918</strain>
    </source>
</reference>
<dbReference type="AlphaFoldDB" id="A0A7V9AB63"/>
<dbReference type="Proteomes" id="UP000542342">
    <property type="component" value="Unassembled WGS sequence"/>
</dbReference>
<dbReference type="InterPro" id="IPR007419">
    <property type="entry name" value="BFD-like_2Fe2S-bd_dom"/>
</dbReference>
<sequence length="112" mass="12292">MQADDTVCYCFHVTWRKLENWARRHRPQVASQLSACGGAGTGCGWCIPFLRLIHRRVLEESSRGGLQPVAQEAEAEAALITLTAEEYAALRAEYIRSGRGKPPPPASPSPES</sequence>
<evidence type="ECO:0000313" key="3">
    <source>
        <dbReference type="Proteomes" id="UP000542342"/>
    </source>
</evidence>
<dbReference type="RefSeq" id="WP_194537323.1">
    <property type="nucleotide sequence ID" value="NZ_JACEFB010000003.1"/>
</dbReference>
<name>A0A7V9AB63_9BACT</name>
<accession>A0A7V9AB63</accession>
<organism evidence="2 3">
    <name type="scientific">Thermogemmata fonticola</name>
    <dbReference type="NCBI Taxonomy" id="2755323"/>
    <lineage>
        <taxon>Bacteria</taxon>
        <taxon>Pseudomonadati</taxon>
        <taxon>Planctomycetota</taxon>
        <taxon>Planctomycetia</taxon>
        <taxon>Gemmatales</taxon>
        <taxon>Gemmataceae</taxon>
        <taxon>Thermogemmata</taxon>
    </lineage>
</organism>
<keyword evidence="3" id="KW-1185">Reference proteome</keyword>
<protein>
    <submittedName>
        <fullName evidence="2">(2Fe-2S)-binding protein</fullName>
    </submittedName>
</protein>